<dbReference type="RefSeq" id="WP_188313648.1">
    <property type="nucleotide sequence ID" value="NZ_JABTCG010000002.1"/>
</dbReference>
<protein>
    <submittedName>
        <fullName evidence="4">SDR family oxidoreductase</fullName>
    </submittedName>
</protein>
<dbReference type="CDD" id="cd05243">
    <property type="entry name" value="SDR_a5"/>
    <property type="match status" value="1"/>
</dbReference>
<evidence type="ECO:0000256" key="2">
    <source>
        <dbReference type="ARBA" id="ARBA00023276"/>
    </source>
</evidence>
<dbReference type="Proteomes" id="UP000598350">
    <property type="component" value="Unassembled WGS sequence"/>
</dbReference>
<name>A0ABR7VA35_9FLAO</name>
<comment type="caution">
    <text evidence="4">The sequence shown here is derived from an EMBL/GenBank/DDBJ whole genome shotgun (WGS) entry which is preliminary data.</text>
</comment>
<evidence type="ECO:0000313" key="5">
    <source>
        <dbReference type="Proteomes" id="UP000598350"/>
    </source>
</evidence>
<evidence type="ECO:0000313" key="4">
    <source>
        <dbReference type="EMBL" id="MBD0850524.1"/>
    </source>
</evidence>
<dbReference type="InterPro" id="IPR036291">
    <property type="entry name" value="NAD(P)-bd_dom_sf"/>
</dbReference>
<organism evidence="4 5">
    <name type="scientific">Maribacter arenosus</name>
    <dbReference type="NCBI Taxonomy" id="1854708"/>
    <lineage>
        <taxon>Bacteria</taxon>
        <taxon>Pseudomonadati</taxon>
        <taxon>Bacteroidota</taxon>
        <taxon>Flavobacteriia</taxon>
        <taxon>Flavobacteriales</taxon>
        <taxon>Flavobacteriaceae</taxon>
        <taxon>Maribacter</taxon>
    </lineage>
</organism>
<evidence type="ECO:0000259" key="3">
    <source>
        <dbReference type="Pfam" id="PF05368"/>
    </source>
</evidence>
<dbReference type="EMBL" id="JABTCG010000002">
    <property type="protein sequence ID" value="MBD0850524.1"/>
    <property type="molecule type" value="Genomic_DNA"/>
</dbReference>
<dbReference type="Gene3D" id="3.40.50.720">
    <property type="entry name" value="NAD(P)-binding Rossmann-like Domain"/>
    <property type="match status" value="1"/>
</dbReference>
<dbReference type="InterPro" id="IPR044256">
    <property type="entry name" value="HCF244-like"/>
</dbReference>
<feature type="domain" description="NmrA-like" evidence="3">
    <location>
        <begin position="8"/>
        <end position="249"/>
    </location>
</feature>
<dbReference type="InterPro" id="IPR008030">
    <property type="entry name" value="NmrA-like"/>
</dbReference>
<evidence type="ECO:0000256" key="1">
    <source>
        <dbReference type="ARBA" id="ARBA00022531"/>
    </source>
</evidence>
<proteinExistence type="predicted"/>
<accession>A0ABR7VA35</accession>
<dbReference type="PANTHER" id="PTHR47128">
    <property type="match status" value="1"/>
</dbReference>
<sequence>MNSSNNASSTVLVAGATGFLGSEICRQLRQKNKKVKGLVRASSDPTKVAHLKELGVETTVGDLKDKASLRTALSGVTSVISTVSSTLSRQEGDSIQAVDDDGQINLIDAAVGAGIGQFVYVSFCTMLGEFPLQTAKRKVEQHLEASGLNYTVLLPTCFMEVWLGPALGFDTANGKVTIYGDGKNRVSWISLKDVASFAVAALDNPKAMNKRIDLGGPEALSPLEVVKIFETLQGRKFELEFVPEAALKAQRDAAEDPLSASFASLMLNVAKGSEINMEPANALFQLPLISVSDFAKG</sequence>
<gene>
    <name evidence="4" type="ORF">HPE63_07580</name>
</gene>
<reference evidence="4 5" key="1">
    <citation type="submission" date="2020-05" db="EMBL/GenBank/DDBJ databases">
        <title>The draft genome sequence of Maribacter arenosus CAU 1321.</title>
        <authorList>
            <person name="Mu L."/>
        </authorList>
    </citation>
    <scope>NUCLEOTIDE SEQUENCE [LARGE SCALE GENOMIC DNA]</scope>
    <source>
        <strain evidence="4 5">CAU 1321</strain>
    </source>
</reference>
<keyword evidence="1" id="KW-0602">Photosynthesis</keyword>
<dbReference type="PANTHER" id="PTHR47128:SF2">
    <property type="entry name" value="PROTEIN HIGH CHLOROPHYLL FLUORESCENCE PHENOTYPE 244, CHLOROPLASTIC"/>
    <property type="match status" value="1"/>
</dbReference>
<keyword evidence="2" id="KW-0604">Photosystem II</keyword>
<keyword evidence="5" id="KW-1185">Reference proteome</keyword>
<dbReference type="SUPFAM" id="SSF51735">
    <property type="entry name" value="NAD(P)-binding Rossmann-fold domains"/>
    <property type="match status" value="1"/>
</dbReference>
<dbReference type="Pfam" id="PF05368">
    <property type="entry name" value="NmrA"/>
    <property type="match status" value="1"/>
</dbReference>